<keyword evidence="12" id="KW-1185">Reference proteome</keyword>
<comment type="caution">
    <text evidence="11">The sequence shown here is derived from an EMBL/GenBank/DDBJ whole genome shotgun (WGS) entry which is preliminary data.</text>
</comment>
<evidence type="ECO:0000256" key="2">
    <source>
        <dbReference type="ARBA" id="ARBA00004496"/>
    </source>
</evidence>
<keyword evidence="3" id="KW-0813">Transport</keyword>
<dbReference type="InterPro" id="IPR021133">
    <property type="entry name" value="HEAT_type_2"/>
</dbReference>
<dbReference type="Gene3D" id="1.25.10.10">
    <property type="entry name" value="Leucine-rich Repeat Variant"/>
    <property type="match status" value="1"/>
</dbReference>
<feature type="compositionally biased region" description="Acidic residues" evidence="9">
    <location>
        <begin position="336"/>
        <end position="349"/>
    </location>
</feature>
<evidence type="ECO:0000256" key="3">
    <source>
        <dbReference type="ARBA" id="ARBA00022448"/>
    </source>
</evidence>
<evidence type="ECO:0000313" key="12">
    <source>
        <dbReference type="Proteomes" id="UP001150569"/>
    </source>
</evidence>
<dbReference type="InterPro" id="IPR001494">
    <property type="entry name" value="Importin-beta_N"/>
</dbReference>
<dbReference type="SUPFAM" id="SSF48371">
    <property type="entry name" value="ARM repeat"/>
    <property type="match status" value="2"/>
</dbReference>
<dbReference type="PROSITE" id="PS50077">
    <property type="entry name" value="HEAT_REPEAT"/>
    <property type="match status" value="3"/>
</dbReference>
<evidence type="ECO:0000256" key="8">
    <source>
        <dbReference type="PROSITE-ProRule" id="PRU00103"/>
    </source>
</evidence>
<dbReference type="InterPro" id="IPR016024">
    <property type="entry name" value="ARM-type_fold"/>
</dbReference>
<evidence type="ECO:0000259" key="10">
    <source>
        <dbReference type="PROSITE" id="PS50166"/>
    </source>
</evidence>
<dbReference type="Pfam" id="PF13646">
    <property type="entry name" value="HEAT_2"/>
    <property type="match status" value="1"/>
</dbReference>
<dbReference type="OrthoDB" id="7862313at2759"/>
<feature type="repeat" description="HEAT" evidence="8">
    <location>
        <begin position="181"/>
        <end position="223"/>
    </location>
</feature>
<dbReference type="GO" id="GO:0005737">
    <property type="term" value="C:cytoplasm"/>
    <property type="evidence" value="ECO:0007669"/>
    <property type="project" value="UniProtKB-SubCell"/>
</dbReference>
<comment type="subcellular location">
    <subcellularLocation>
        <location evidence="2">Cytoplasm</location>
    </subcellularLocation>
    <subcellularLocation>
        <location evidence="1">Nucleus</location>
    </subcellularLocation>
</comment>
<dbReference type="InterPro" id="IPR011989">
    <property type="entry name" value="ARM-like"/>
</dbReference>
<proteinExistence type="predicted"/>
<dbReference type="Proteomes" id="UP001150569">
    <property type="component" value="Unassembled WGS sequence"/>
</dbReference>
<accession>A0A9W8AED7</accession>
<sequence>MDSQFLGKLLEALERYLGSKETQEIREITVILRKNFFNQPECVPALAQIALASGDGGSRPVMRQLAAVELRKRVSTFWARLPAETQQAIQQHLLTQVVADPDTTVRHSLAQVISAVAEIALPEQQWPELLPFLFELSTNADPNRRETGVFVLYTLFEVITDGDLAAASASPAAGAATPRQFLPDLFNLFGQSIRDPESRAVRVHTLRALGKVAEFLEPENAHDVQTFRSLVPAMVNVIEDGIAHGDEEGVGHGFDVFDSLLVLETPLLSQHFAELIRFFMTVAGNAAYPDSVRGMAMSFVSMSAMFKRNKLQKLKLVDGIIQQLFPIIAEGPGTQGDDDEDEDAEEDDDLDADLAHKTALSTLSALSSHLSPSVVFPPTLGLVLQYMSNPSPAFRRAAMMGFAVTIEWSTDLIASKVPALIELVEAGLKDPTFVVRRAACMALGAFAEHFDEEIAAQHARLLPLIFQLMRDPHPDVIKFACNALDAILEGMGSDVLPYLADLMQALTHLLATPEVKVKITVTAALGSAAHAAGGEAFRPYFDDMIRRVHALFGLSTADDDYSLRGIAIDTVGVLADTVGKETFAPHLDTFMRLAFEGLTLPSGRLRDCTFLFFGTISRVFGEDFAPYLEHVVPPLLASCRVDEGVQLADPNNLTNSHTTPALAAAAAQIEMDPSNQEEDLEAGSEDEEIESVDDLLQVNTAVADEKEVAADVLGELFDHTGRAFLPYTLETVNELVRLAEHDADNVRTAVVGALFKFLVTYHRLTTAGAPEPVWTAGLPLQYAVDPHLAMLIRTIMPAVMTLWSEEVEVSVVIQILAELSQALKAMGPALLVYNPKATGPVSAEAPPSEVAAVDTEANLTQLCNELGELLQKKAPCQEDDADEDNALDEEGQEKRDALLTGGAADVVSALCLALGPAFASYFAVFVPFITGYADAQHDEGERSMAVGCLGEAVSGLKEGVAPLTEQLYALFLRALTTDPDAEVRSNATFGMGVLIYYTPTDLTAQYPEVLNALETVYAHAEANPTTTKNLLDNAIGALARIALRSIGNGSPAVPLPQMVASMIRHLPLRNDYEENVPVYDLLCGLVADGNPAVQPHLAQLKNILQQVAANASEQLKPAQQAKVHATLQALN</sequence>
<feature type="region of interest" description="Disordered" evidence="9">
    <location>
        <begin position="329"/>
        <end position="349"/>
    </location>
</feature>
<evidence type="ECO:0000256" key="4">
    <source>
        <dbReference type="ARBA" id="ARBA00022490"/>
    </source>
</evidence>
<keyword evidence="5" id="KW-0677">Repeat</keyword>
<dbReference type="EMBL" id="JANBPT010000037">
    <property type="protein sequence ID" value="KAJ1929366.1"/>
    <property type="molecule type" value="Genomic_DNA"/>
</dbReference>
<reference evidence="11" key="1">
    <citation type="submission" date="2022-07" db="EMBL/GenBank/DDBJ databases">
        <title>Phylogenomic reconstructions and comparative analyses of Kickxellomycotina fungi.</title>
        <authorList>
            <person name="Reynolds N.K."/>
            <person name="Stajich J.E."/>
            <person name="Barry K."/>
            <person name="Grigoriev I.V."/>
            <person name="Crous P."/>
            <person name="Smith M.E."/>
        </authorList>
    </citation>
    <scope>NUCLEOTIDE SEQUENCE</scope>
    <source>
        <strain evidence="11">RSA 861</strain>
    </source>
</reference>
<dbReference type="GO" id="GO:0006606">
    <property type="term" value="P:protein import into nucleus"/>
    <property type="evidence" value="ECO:0007669"/>
    <property type="project" value="InterPro"/>
</dbReference>
<evidence type="ECO:0000256" key="9">
    <source>
        <dbReference type="SAM" id="MobiDB-lite"/>
    </source>
</evidence>
<keyword evidence="7" id="KW-0539">Nucleus</keyword>
<feature type="domain" description="Importin N-terminal" evidence="10">
    <location>
        <begin position="28"/>
        <end position="99"/>
    </location>
</feature>
<dbReference type="GO" id="GO:0031267">
    <property type="term" value="F:small GTPase binding"/>
    <property type="evidence" value="ECO:0007669"/>
    <property type="project" value="InterPro"/>
</dbReference>
<evidence type="ECO:0000256" key="6">
    <source>
        <dbReference type="ARBA" id="ARBA00022927"/>
    </source>
</evidence>
<gene>
    <name evidence="11" type="ORF">IWQ60_001229</name>
</gene>
<evidence type="ECO:0000256" key="1">
    <source>
        <dbReference type="ARBA" id="ARBA00004123"/>
    </source>
</evidence>
<keyword evidence="6" id="KW-0653">Protein transport</keyword>
<evidence type="ECO:0000256" key="7">
    <source>
        <dbReference type="ARBA" id="ARBA00023242"/>
    </source>
</evidence>
<dbReference type="Pfam" id="PF25780">
    <property type="entry name" value="TPR_IPO5"/>
    <property type="match status" value="1"/>
</dbReference>
<feature type="repeat" description="HEAT" evidence="8">
    <location>
        <begin position="461"/>
        <end position="499"/>
    </location>
</feature>
<dbReference type="PANTHER" id="PTHR10527">
    <property type="entry name" value="IMPORTIN BETA"/>
    <property type="match status" value="1"/>
</dbReference>
<protein>
    <recommendedName>
        <fullName evidence="10">Importin N-terminal domain-containing protein</fullName>
    </recommendedName>
</protein>
<dbReference type="InterPro" id="IPR057672">
    <property type="entry name" value="TPR_IPO4/5"/>
</dbReference>
<name>A0A9W8AED7_9FUNG</name>
<evidence type="ECO:0000256" key="5">
    <source>
        <dbReference type="ARBA" id="ARBA00022737"/>
    </source>
</evidence>
<dbReference type="AlphaFoldDB" id="A0A9W8AED7"/>
<evidence type="ECO:0000313" key="11">
    <source>
        <dbReference type="EMBL" id="KAJ1929366.1"/>
    </source>
</evidence>
<keyword evidence="4" id="KW-0963">Cytoplasm</keyword>
<dbReference type="PROSITE" id="PS50166">
    <property type="entry name" value="IMPORTIN_B_NT"/>
    <property type="match status" value="1"/>
</dbReference>
<dbReference type="InterPro" id="IPR040122">
    <property type="entry name" value="Importin_beta"/>
</dbReference>
<organism evidence="11 12">
    <name type="scientific">Tieghemiomyces parasiticus</name>
    <dbReference type="NCBI Taxonomy" id="78921"/>
    <lineage>
        <taxon>Eukaryota</taxon>
        <taxon>Fungi</taxon>
        <taxon>Fungi incertae sedis</taxon>
        <taxon>Zoopagomycota</taxon>
        <taxon>Kickxellomycotina</taxon>
        <taxon>Dimargaritomycetes</taxon>
        <taxon>Dimargaritales</taxon>
        <taxon>Dimargaritaceae</taxon>
        <taxon>Tieghemiomyces</taxon>
    </lineage>
</organism>
<feature type="repeat" description="HEAT" evidence="8">
    <location>
        <begin position="420"/>
        <end position="458"/>
    </location>
</feature>